<keyword evidence="1" id="KW-0812">Transmembrane</keyword>
<dbReference type="EMBL" id="CM007904">
    <property type="protein sequence ID" value="OTF93807.1"/>
    <property type="molecule type" value="Genomic_DNA"/>
</dbReference>
<dbReference type="EMBL" id="MNCJ02000319">
    <property type="protein sequence ID" value="KAF5811092.1"/>
    <property type="molecule type" value="Genomic_DNA"/>
</dbReference>
<dbReference type="OMA" id="EIICNER"/>
<feature type="transmembrane region" description="Helical" evidence="1">
    <location>
        <begin position="419"/>
        <end position="438"/>
    </location>
</feature>
<dbReference type="AlphaFoldDB" id="A0A251S4R3"/>
<evidence type="ECO:0000256" key="1">
    <source>
        <dbReference type="SAM" id="Phobius"/>
    </source>
</evidence>
<dbReference type="InterPro" id="IPR004158">
    <property type="entry name" value="DUF247_pln"/>
</dbReference>
<dbReference type="PANTHER" id="PTHR31549:SF149">
    <property type="entry name" value="ISOPRENOID SYNTHASE DOMAIN-CONTAINING PROTEIN"/>
    <property type="match status" value="1"/>
</dbReference>
<gene>
    <name evidence="3" type="ORF">HannXRQ_Chr15g0465271</name>
    <name evidence="2" type="ORF">HanXRQr2_Chr04g0177431</name>
</gene>
<evidence type="ECO:0000313" key="4">
    <source>
        <dbReference type="Proteomes" id="UP000215914"/>
    </source>
</evidence>
<keyword evidence="1" id="KW-0472">Membrane</keyword>
<accession>A0A251S4R3</accession>
<proteinExistence type="predicted"/>
<evidence type="ECO:0000313" key="3">
    <source>
        <dbReference type="EMBL" id="OTF93807.1"/>
    </source>
</evidence>
<protein>
    <submittedName>
        <fullName evidence="3">Uncharacterized protein</fullName>
    </submittedName>
</protein>
<dbReference type="InParanoid" id="A0A251S4R3"/>
<dbReference type="PANTHER" id="PTHR31549">
    <property type="entry name" value="PROTEIN, PUTATIVE (DUF247)-RELATED-RELATED"/>
    <property type="match status" value="1"/>
</dbReference>
<organism evidence="3 4">
    <name type="scientific">Helianthus annuus</name>
    <name type="common">Common sunflower</name>
    <dbReference type="NCBI Taxonomy" id="4232"/>
    <lineage>
        <taxon>Eukaryota</taxon>
        <taxon>Viridiplantae</taxon>
        <taxon>Streptophyta</taxon>
        <taxon>Embryophyta</taxon>
        <taxon>Tracheophyta</taxon>
        <taxon>Spermatophyta</taxon>
        <taxon>Magnoliopsida</taxon>
        <taxon>eudicotyledons</taxon>
        <taxon>Gunneridae</taxon>
        <taxon>Pentapetalae</taxon>
        <taxon>asterids</taxon>
        <taxon>campanulids</taxon>
        <taxon>Asterales</taxon>
        <taxon>Asteraceae</taxon>
        <taxon>Asteroideae</taxon>
        <taxon>Heliantheae alliance</taxon>
        <taxon>Heliantheae</taxon>
        <taxon>Helianthus</taxon>
    </lineage>
</organism>
<keyword evidence="4" id="KW-1185">Reference proteome</keyword>
<dbReference type="Gramene" id="mRNA:HanXRQr2_Chr04g0177431">
    <property type="protein sequence ID" value="CDS:HanXRQr2_Chr04g0177431.1"/>
    <property type="gene ID" value="HanXRQr2_Chr04g0177431"/>
</dbReference>
<keyword evidence="1" id="KW-1133">Transmembrane helix</keyword>
<sequence length="444" mass="51595">MQVQDQTHSNIELPDDSIIDSIIDSISNSVVYDAPTPPPSSVSRIPRIPRMVREKDDYEKYYVPNVVSIGPYHFGEPKLQFVEKLKPVYTMKLLKGKKDILKSLYKTLGEQQMVEKLRSFYEENSTTKFSDDVFTKMMLLDSCFILHYVNSEKWWWGYHFPQLNYKQLSFVCQDLFMLENQIPFQVLSVVMSSLAKIYDLKYVDTEKNIHQLIRSASLLAYPSDQHLLSPEPDHLLHLLHRSHTPQVVRRPTKNLNRSYNYKSSNFPNVNQLLDVWIRFKPCETLEHINFSRRGCMFSSYVELPPITVDDDTKPILLNLIAYETCPGKEIAWVSSYVCLLQSLICNHEDVKVLIKAGVLENGLGTNNEVVDFFKEITNDLVTQKLYIEVKNEIQSHYEGWSNTPISELTHEYRKSPWKFLSLLGALIALFLSAVQTYFTVWSPK</sequence>
<reference evidence="2 4" key="1">
    <citation type="journal article" date="2017" name="Nature">
        <title>The sunflower genome provides insights into oil metabolism, flowering and Asterid evolution.</title>
        <authorList>
            <person name="Badouin H."/>
            <person name="Gouzy J."/>
            <person name="Grassa C.J."/>
            <person name="Murat F."/>
            <person name="Staton S.E."/>
            <person name="Cottret L."/>
            <person name="Lelandais-Briere C."/>
            <person name="Owens G.L."/>
            <person name="Carrere S."/>
            <person name="Mayjonade B."/>
            <person name="Legrand L."/>
            <person name="Gill N."/>
            <person name="Kane N.C."/>
            <person name="Bowers J.E."/>
            <person name="Hubner S."/>
            <person name="Bellec A."/>
            <person name="Berard A."/>
            <person name="Berges H."/>
            <person name="Blanchet N."/>
            <person name="Boniface M.C."/>
            <person name="Brunel D."/>
            <person name="Catrice O."/>
            <person name="Chaidir N."/>
            <person name="Claudel C."/>
            <person name="Donnadieu C."/>
            <person name="Faraut T."/>
            <person name="Fievet G."/>
            <person name="Helmstetter N."/>
            <person name="King M."/>
            <person name="Knapp S.J."/>
            <person name="Lai Z."/>
            <person name="Le Paslier M.C."/>
            <person name="Lippi Y."/>
            <person name="Lorenzon L."/>
            <person name="Mandel J.R."/>
            <person name="Marage G."/>
            <person name="Marchand G."/>
            <person name="Marquand E."/>
            <person name="Bret-Mestries E."/>
            <person name="Morien E."/>
            <person name="Nambeesan S."/>
            <person name="Nguyen T."/>
            <person name="Pegot-Espagnet P."/>
            <person name="Pouilly N."/>
            <person name="Raftis F."/>
            <person name="Sallet E."/>
            <person name="Schiex T."/>
            <person name="Thomas J."/>
            <person name="Vandecasteele C."/>
            <person name="Vares D."/>
            <person name="Vear F."/>
            <person name="Vautrin S."/>
            <person name="Crespi M."/>
            <person name="Mangin B."/>
            <person name="Burke J.M."/>
            <person name="Salse J."/>
            <person name="Munos S."/>
            <person name="Vincourt P."/>
            <person name="Rieseberg L.H."/>
            <person name="Langlade N.B."/>
        </authorList>
    </citation>
    <scope>NUCLEOTIDE SEQUENCE [LARGE SCALE GENOMIC DNA]</scope>
    <source>
        <strain evidence="4">cv. SF193</strain>
        <tissue evidence="2">Leaves</tissue>
    </source>
</reference>
<dbReference type="Pfam" id="PF03140">
    <property type="entry name" value="DUF247"/>
    <property type="match status" value="1"/>
</dbReference>
<reference evidence="3" key="2">
    <citation type="submission" date="2017-02" db="EMBL/GenBank/DDBJ databases">
        <title>Sunflower complete genome.</title>
        <authorList>
            <person name="Langlade N."/>
            <person name="Munos S."/>
        </authorList>
    </citation>
    <scope>NUCLEOTIDE SEQUENCE [LARGE SCALE GENOMIC DNA]</scope>
    <source>
        <tissue evidence="3">Leaves</tissue>
    </source>
</reference>
<name>A0A251S4R3_HELAN</name>
<reference evidence="2" key="3">
    <citation type="submission" date="2020-06" db="EMBL/GenBank/DDBJ databases">
        <title>Helianthus annuus Genome sequencing and assembly Release 2.</title>
        <authorList>
            <person name="Gouzy J."/>
            <person name="Langlade N."/>
            <person name="Munos S."/>
        </authorList>
    </citation>
    <scope>NUCLEOTIDE SEQUENCE</scope>
    <source>
        <tissue evidence="2">Leaves</tissue>
    </source>
</reference>
<dbReference type="Proteomes" id="UP000215914">
    <property type="component" value="Chromosome 15"/>
</dbReference>
<evidence type="ECO:0000313" key="2">
    <source>
        <dbReference type="EMBL" id="KAF5811092.1"/>
    </source>
</evidence>
<dbReference type="OrthoDB" id="591587at2759"/>